<sequence length="219" mass="26011">MRISCADFEKEFDQYREHLRKEIHCLIDSVSVLRQISDHTHDYLNEINLAPGFFRVTEAALFSTVIMWADKLLDEKGQRGLFNFLTFVEYNRVWLSTKELQRRRSYADDHWMLKDRKQITSNSINEDRQKLRSLAVLPSIKLRRDKYHGHFDKKYFDDRSLIRVEAEIIWGDIETAVDAMSSILNNYSSDFDGSFFSWNAPNDLRRLLDFARRGSEKTD</sequence>
<keyword evidence="3" id="KW-1185">Reference proteome</keyword>
<organism evidence="2 3">
    <name type="scientific">Undibacterium cyanobacteriorum</name>
    <dbReference type="NCBI Taxonomy" id="3073561"/>
    <lineage>
        <taxon>Bacteria</taxon>
        <taxon>Pseudomonadati</taxon>
        <taxon>Pseudomonadota</taxon>
        <taxon>Betaproteobacteria</taxon>
        <taxon>Burkholderiales</taxon>
        <taxon>Oxalobacteraceae</taxon>
        <taxon>Undibacterium</taxon>
    </lineage>
</organism>
<reference evidence="2" key="1">
    <citation type="submission" date="2023-09" db="EMBL/GenBank/DDBJ databases">
        <title>Undibacterium sp. 20NA77.5 isolated from freshwater.</title>
        <authorList>
            <person name="Le V."/>
            <person name="Ko S.-R."/>
            <person name="Ahn C.-Y."/>
            <person name="Oh H.-M."/>
        </authorList>
    </citation>
    <scope>NUCLEOTIDE SEQUENCE</scope>
    <source>
        <strain evidence="2">20NA77.5</strain>
    </source>
</reference>
<dbReference type="EMBL" id="CP133720">
    <property type="protein sequence ID" value="WMW81852.1"/>
    <property type="molecule type" value="Genomic_DNA"/>
</dbReference>
<proteinExistence type="predicted"/>
<evidence type="ECO:0000259" key="1">
    <source>
        <dbReference type="Pfam" id="PF18734"/>
    </source>
</evidence>
<feature type="domain" description="HEPN AbiU2-like" evidence="1">
    <location>
        <begin position="10"/>
        <end position="203"/>
    </location>
</feature>
<dbReference type="Proteomes" id="UP001181355">
    <property type="component" value="Chromosome"/>
</dbReference>
<accession>A0ABY9RN52</accession>
<evidence type="ECO:0000313" key="3">
    <source>
        <dbReference type="Proteomes" id="UP001181355"/>
    </source>
</evidence>
<dbReference type="Pfam" id="PF18734">
    <property type="entry name" value="HEPN_AbiU2"/>
    <property type="match status" value="1"/>
</dbReference>
<dbReference type="InterPro" id="IPR040704">
    <property type="entry name" value="HEPN_AbiU2"/>
</dbReference>
<gene>
    <name evidence="2" type="ORF">RF679_06095</name>
</gene>
<name>A0ABY9RN52_9BURK</name>
<evidence type="ECO:0000313" key="2">
    <source>
        <dbReference type="EMBL" id="WMW81852.1"/>
    </source>
</evidence>
<protein>
    <recommendedName>
        <fullName evidence="1">HEPN AbiU2-like domain-containing protein</fullName>
    </recommendedName>
</protein>
<dbReference type="RefSeq" id="WP_309483329.1">
    <property type="nucleotide sequence ID" value="NZ_CP133720.1"/>
</dbReference>